<keyword evidence="1" id="KW-1133">Transmembrane helix</keyword>
<organism evidence="2 3">
    <name type="scientific">Devosia albogilva</name>
    <dbReference type="NCBI Taxonomy" id="429726"/>
    <lineage>
        <taxon>Bacteria</taxon>
        <taxon>Pseudomonadati</taxon>
        <taxon>Pseudomonadota</taxon>
        <taxon>Alphaproteobacteria</taxon>
        <taxon>Hyphomicrobiales</taxon>
        <taxon>Devosiaceae</taxon>
        <taxon>Devosia</taxon>
    </lineage>
</organism>
<proteinExistence type="predicted"/>
<comment type="caution">
    <text evidence="2">The sequence shown here is derived from an EMBL/GenBank/DDBJ whole genome shotgun (WGS) entry which is preliminary data.</text>
</comment>
<evidence type="ECO:0000313" key="2">
    <source>
        <dbReference type="EMBL" id="MFD2646502.1"/>
    </source>
</evidence>
<sequence>MLGAAEPRRIEVLSASLNLVGATFFVLLEYLEAFLLTPLAAALGAWGVWRLSQRLWRDLAIAVLAPAIGERWGQVEFASGWGAVEIEKWLGDLFSDEGMRVAAWQSRGRYREIDYRLIESTIWRRRKSGRRITHVMQVEIAVPRSFSGNVQLVPRSGFAAEVDDLLRQVTGSRERRQEIDPEFDAVFETIVSENASADILLTPNFRRAMPALAARHPNTYLTAGFEHGWFSLRLPIPHLVFASTSLVKPLTDMADDADALWWDLTVPHRLIDALTGTHDGALR</sequence>
<accession>A0ABW5QFC4</accession>
<dbReference type="Proteomes" id="UP001597521">
    <property type="component" value="Unassembled WGS sequence"/>
</dbReference>
<dbReference type="RefSeq" id="WP_386831174.1">
    <property type="nucleotide sequence ID" value="NZ_JBHUNP010000001.1"/>
</dbReference>
<keyword evidence="1" id="KW-0472">Membrane</keyword>
<evidence type="ECO:0000256" key="1">
    <source>
        <dbReference type="SAM" id="Phobius"/>
    </source>
</evidence>
<name>A0ABW5QFC4_9HYPH</name>
<keyword evidence="1" id="KW-0812">Transmembrane</keyword>
<evidence type="ECO:0008006" key="4">
    <source>
        <dbReference type="Google" id="ProtNLM"/>
    </source>
</evidence>
<gene>
    <name evidence="2" type="ORF">ACFSX5_01695</name>
</gene>
<keyword evidence="3" id="KW-1185">Reference proteome</keyword>
<protein>
    <recommendedName>
        <fullName evidence="4">DUF3137 domain-containing protein</fullName>
    </recommendedName>
</protein>
<feature type="transmembrane region" description="Helical" evidence="1">
    <location>
        <begin position="12"/>
        <end position="28"/>
    </location>
</feature>
<dbReference type="EMBL" id="JBHUNP010000001">
    <property type="protein sequence ID" value="MFD2646502.1"/>
    <property type="molecule type" value="Genomic_DNA"/>
</dbReference>
<reference evidence="3" key="1">
    <citation type="journal article" date="2019" name="Int. J. Syst. Evol. Microbiol.">
        <title>The Global Catalogue of Microorganisms (GCM) 10K type strain sequencing project: providing services to taxonomists for standard genome sequencing and annotation.</title>
        <authorList>
            <consortium name="The Broad Institute Genomics Platform"/>
            <consortium name="The Broad Institute Genome Sequencing Center for Infectious Disease"/>
            <person name="Wu L."/>
            <person name="Ma J."/>
        </authorList>
    </citation>
    <scope>NUCLEOTIDE SEQUENCE [LARGE SCALE GENOMIC DNA]</scope>
    <source>
        <strain evidence="3">CCM 7427</strain>
    </source>
</reference>
<evidence type="ECO:0000313" key="3">
    <source>
        <dbReference type="Proteomes" id="UP001597521"/>
    </source>
</evidence>